<evidence type="ECO:0000256" key="2">
    <source>
        <dbReference type="ARBA" id="ARBA00023315"/>
    </source>
</evidence>
<reference evidence="5" key="2">
    <citation type="submission" date="2023-04" db="EMBL/GenBank/DDBJ databases">
        <authorList>
            <person name="Wang Y."/>
        </authorList>
    </citation>
    <scope>NUCLEOTIDE SEQUENCE</scope>
    <source>
        <strain evidence="5">ZW18</strain>
    </source>
</reference>
<dbReference type="PROSITE" id="PS51186">
    <property type="entry name" value="GNAT"/>
    <property type="match status" value="1"/>
</dbReference>
<dbReference type="Proteomes" id="UP001242513">
    <property type="component" value="Chromosome"/>
</dbReference>
<keyword evidence="2" id="KW-0012">Acyltransferase</keyword>
<protein>
    <submittedName>
        <fullName evidence="5">GNAT family N-acetyltransferase</fullName>
    </submittedName>
</protein>
<gene>
    <name evidence="5" type="ORF">QEJ78_09865</name>
</gene>
<dbReference type="GO" id="GO:0008999">
    <property type="term" value="F:protein-N-terminal-alanine acetyltransferase activity"/>
    <property type="evidence" value="ECO:0007669"/>
    <property type="project" value="TreeGrafter"/>
</dbReference>
<evidence type="ECO:0000256" key="3">
    <source>
        <dbReference type="ARBA" id="ARBA00038502"/>
    </source>
</evidence>
<dbReference type="PANTHER" id="PTHR43792:SF8">
    <property type="entry name" value="[RIBOSOMAL PROTEIN US5]-ALANINE N-ACETYLTRANSFERASE"/>
    <property type="match status" value="1"/>
</dbReference>
<accession>A0AAX3UDJ6</accession>
<comment type="similarity">
    <text evidence="3">Belongs to the acetyltransferase family. RimJ subfamily.</text>
</comment>
<dbReference type="RefSeq" id="WP_013854674.1">
    <property type="nucleotide sequence ID" value="NZ_CP061341.1"/>
</dbReference>
<keyword evidence="1" id="KW-0808">Transferase</keyword>
<sequence>MLESKRLFLRRFEVKDAQLLLKWGTNSRYHDLAGFEQYQNMTEAVNGVHQYMDRAESYVICLRKNNEAIGLIELYERGMDEKSGLLKTKELGFLIDQSFEGHGYMTEAVHLILAYAFKKKRQTEVWAGTFVSNKKSQKLLRRLGFRYMYTVDYSQVSVFLSYQEKYYLLKKAEWLKIDANTKS</sequence>
<evidence type="ECO:0000256" key="1">
    <source>
        <dbReference type="ARBA" id="ARBA00022679"/>
    </source>
</evidence>
<dbReference type="InterPro" id="IPR051531">
    <property type="entry name" value="N-acetyltransferase"/>
</dbReference>
<dbReference type="EMBL" id="CP123735">
    <property type="protein sequence ID" value="WGO85633.1"/>
    <property type="molecule type" value="Genomic_DNA"/>
</dbReference>
<reference evidence="5" key="1">
    <citation type="journal article" date="2022" name="Food Funct.">
        <title>Lactobacillus kefiranofaciens ZW18 from Kefir enhances the anti-tumor effect of anti-programmed cell death 1 (PD-1) immunotherapy by modulating the gut microbiota.</title>
        <authorList>
            <person name="Zhao J."/>
            <person name="Wang Y."/>
            <person name="Wang J."/>
            <person name="Lv M."/>
            <person name="Zhou C."/>
            <person name="Jia L."/>
            <person name="Geng W."/>
        </authorList>
    </citation>
    <scope>NUCLEOTIDE SEQUENCE</scope>
    <source>
        <strain evidence="5">ZW18</strain>
    </source>
</reference>
<feature type="domain" description="N-acetyltransferase" evidence="4">
    <location>
        <begin position="7"/>
        <end position="173"/>
    </location>
</feature>
<organism evidence="5 6">
    <name type="scientific">Lactobacillus kefiranofaciens</name>
    <dbReference type="NCBI Taxonomy" id="267818"/>
    <lineage>
        <taxon>Bacteria</taxon>
        <taxon>Bacillati</taxon>
        <taxon>Bacillota</taxon>
        <taxon>Bacilli</taxon>
        <taxon>Lactobacillales</taxon>
        <taxon>Lactobacillaceae</taxon>
        <taxon>Lactobacillus</taxon>
    </lineage>
</organism>
<dbReference type="InterPro" id="IPR016181">
    <property type="entry name" value="Acyl_CoA_acyltransferase"/>
</dbReference>
<proteinExistence type="inferred from homology"/>
<name>A0AAX3UDJ6_9LACO</name>
<evidence type="ECO:0000259" key="4">
    <source>
        <dbReference type="PROSITE" id="PS51186"/>
    </source>
</evidence>
<dbReference type="GeneID" id="72687564"/>
<evidence type="ECO:0000313" key="6">
    <source>
        <dbReference type="Proteomes" id="UP001242513"/>
    </source>
</evidence>
<evidence type="ECO:0000313" key="5">
    <source>
        <dbReference type="EMBL" id="WGO85633.1"/>
    </source>
</evidence>
<dbReference type="Pfam" id="PF13302">
    <property type="entry name" value="Acetyltransf_3"/>
    <property type="match status" value="1"/>
</dbReference>
<dbReference type="SUPFAM" id="SSF55729">
    <property type="entry name" value="Acyl-CoA N-acyltransferases (Nat)"/>
    <property type="match status" value="1"/>
</dbReference>
<dbReference type="AlphaFoldDB" id="A0AAX3UDJ6"/>
<dbReference type="GO" id="GO:0005737">
    <property type="term" value="C:cytoplasm"/>
    <property type="evidence" value="ECO:0007669"/>
    <property type="project" value="TreeGrafter"/>
</dbReference>
<dbReference type="InterPro" id="IPR000182">
    <property type="entry name" value="GNAT_dom"/>
</dbReference>
<dbReference type="Gene3D" id="3.40.630.30">
    <property type="match status" value="1"/>
</dbReference>
<dbReference type="PANTHER" id="PTHR43792">
    <property type="entry name" value="GNAT FAMILY, PUTATIVE (AFU_ORTHOLOGUE AFUA_3G00765)-RELATED-RELATED"/>
    <property type="match status" value="1"/>
</dbReference>